<dbReference type="PANTHER" id="PTHR36180">
    <property type="entry name" value="DNA-BINDING PROTEIN-RELATED-RELATED"/>
    <property type="match status" value="1"/>
</dbReference>
<comment type="caution">
    <text evidence="3">The sequence shown here is derived from an EMBL/GenBank/DDBJ whole genome shotgun (WGS) entry which is preliminary data.</text>
</comment>
<organism evidence="3 4">
    <name type="scientific">Clostridium liquoris</name>
    <dbReference type="NCBI Taxonomy" id="1289519"/>
    <lineage>
        <taxon>Bacteria</taxon>
        <taxon>Bacillati</taxon>
        <taxon>Bacillota</taxon>
        <taxon>Clostridia</taxon>
        <taxon>Eubacteriales</taxon>
        <taxon>Clostridiaceae</taxon>
        <taxon>Clostridium</taxon>
    </lineage>
</organism>
<reference evidence="3 4" key="1">
    <citation type="submission" date="2018-03" db="EMBL/GenBank/DDBJ databases">
        <title>Genome sequence of Clostridium liquoris DSM 100320.</title>
        <authorList>
            <person name="Poehlein A."/>
            <person name="Daniel R."/>
        </authorList>
    </citation>
    <scope>NUCLEOTIDE SEQUENCE [LARGE SCALE GENOMIC DNA]</scope>
    <source>
        <strain evidence="3 4">DSM 100320</strain>
    </source>
</reference>
<dbReference type="RefSeq" id="WP_106064277.1">
    <property type="nucleotide sequence ID" value="NZ_PVXO01000060.1"/>
</dbReference>
<accession>A0A2T0B1H0</accession>
<evidence type="ECO:0000313" key="3">
    <source>
        <dbReference type="EMBL" id="PRR77654.1"/>
    </source>
</evidence>
<dbReference type="SMART" id="SM01040">
    <property type="entry name" value="Bro-N"/>
    <property type="match status" value="1"/>
</dbReference>
<dbReference type="Pfam" id="PF02498">
    <property type="entry name" value="Bro-N"/>
    <property type="match status" value="1"/>
</dbReference>
<dbReference type="AlphaFoldDB" id="A0A2T0B1H0"/>
<feature type="domain" description="Bro-N" evidence="2">
    <location>
        <begin position="2"/>
        <end position="111"/>
    </location>
</feature>
<proteinExistence type="predicted"/>
<feature type="coiled-coil region" evidence="1">
    <location>
        <begin position="129"/>
        <end position="156"/>
    </location>
</feature>
<dbReference type="PANTHER" id="PTHR36180:SF2">
    <property type="entry name" value="BRO FAMILY PROTEIN"/>
    <property type="match status" value="1"/>
</dbReference>
<keyword evidence="1" id="KW-0175">Coiled coil</keyword>
<gene>
    <name evidence="3" type="ORF">CLLI_22180</name>
</gene>
<dbReference type="InterPro" id="IPR003497">
    <property type="entry name" value="BRO_N_domain"/>
</dbReference>
<dbReference type="OrthoDB" id="9812611at2"/>
<keyword evidence="4" id="KW-1185">Reference proteome</keyword>
<evidence type="ECO:0000313" key="4">
    <source>
        <dbReference type="Proteomes" id="UP000239706"/>
    </source>
</evidence>
<dbReference type="Pfam" id="PF03374">
    <property type="entry name" value="ANT"/>
    <property type="match status" value="1"/>
</dbReference>
<evidence type="ECO:0000256" key="1">
    <source>
        <dbReference type="SAM" id="Coils"/>
    </source>
</evidence>
<name>A0A2T0B1H0_9CLOT</name>
<dbReference type="Proteomes" id="UP000239706">
    <property type="component" value="Unassembled WGS sequence"/>
</dbReference>
<dbReference type="GO" id="GO:0003677">
    <property type="term" value="F:DNA binding"/>
    <property type="evidence" value="ECO:0007669"/>
    <property type="project" value="InterPro"/>
</dbReference>
<dbReference type="EMBL" id="PVXO01000060">
    <property type="protein sequence ID" value="PRR77654.1"/>
    <property type="molecule type" value="Genomic_DNA"/>
</dbReference>
<dbReference type="InterPro" id="IPR005039">
    <property type="entry name" value="Ant_C"/>
</dbReference>
<dbReference type="PROSITE" id="PS51750">
    <property type="entry name" value="BRO_N"/>
    <property type="match status" value="1"/>
</dbReference>
<protein>
    <submittedName>
        <fullName evidence="3">Phage antirepressor protein KilAC domain protein</fullName>
    </submittedName>
</protein>
<sequence>MCNDLQVFKNEQFGEVRALILKNEPWFVGKDVAKCLGYKDTKDAIRQHIDNEDKTIIQKGQITTLEIPNRGLTIINESGLYSLVLSSKLPTAKRFKRWVTSEVLPQIRIHGAFMTDDTLEKVLTNPDFLIKLATELKEEKEQRKALELQNKQKEQIIGELKPRADYTDRILKNKGLVTITQIAKDYGMTGIELNRLLHDLKVQYKQSNQWLLYKEHSGKGYTHSETVDIVRNDGKPDIKMNTKWTQKGRLFLYNLLRKNGISPTIENEAKEETACN</sequence>
<evidence type="ECO:0000259" key="2">
    <source>
        <dbReference type="PROSITE" id="PS51750"/>
    </source>
</evidence>